<dbReference type="SMART" id="SM00110">
    <property type="entry name" value="C1Q"/>
    <property type="match status" value="1"/>
</dbReference>
<dbReference type="InterPro" id="IPR008160">
    <property type="entry name" value="Collagen"/>
</dbReference>
<evidence type="ECO:0000256" key="3">
    <source>
        <dbReference type="ARBA" id="ARBA00022530"/>
    </source>
</evidence>
<dbReference type="PANTHER" id="PTHR15427">
    <property type="entry name" value="EMILIN ELASTIN MICROFIBRIL INTERFACE-LOCATED PROTEIN ELASTIN MICROFIBRIL INTERFACER"/>
    <property type="match status" value="1"/>
</dbReference>
<evidence type="ECO:0000259" key="7">
    <source>
        <dbReference type="PROSITE" id="PS50871"/>
    </source>
</evidence>
<feature type="compositionally biased region" description="Low complexity" evidence="6">
    <location>
        <begin position="147"/>
        <end position="157"/>
    </location>
</feature>
<dbReference type="PANTHER" id="PTHR15427:SF52">
    <property type="entry name" value="C1Q DOMAIN-CONTAINING PROTEIN"/>
    <property type="match status" value="1"/>
</dbReference>
<reference evidence="8" key="1">
    <citation type="journal article" date="2023" name="Science">
        <title>Genome structures resolve the early diversification of teleost fishes.</title>
        <authorList>
            <person name="Parey E."/>
            <person name="Louis A."/>
            <person name="Montfort J."/>
            <person name="Bouchez O."/>
            <person name="Roques C."/>
            <person name="Iampietro C."/>
            <person name="Lluch J."/>
            <person name="Castinel A."/>
            <person name="Donnadieu C."/>
            <person name="Desvignes T."/>
            <person name="Floi Bucao C."/>
            <person name="Jouanno E."/>
            <person name="Wen M."/>
            <person name="Mejri S."/>
            <person name="Dirks R."/>
            <person name="Jansen H."/>
            <person name="Henkel C."/>
            <person name="Chen W.J."/>
            <person name="Zahm M."/>
            <person name="Cabau C."/>
            <person name="Klopp C."/>
            <person name="Thompson A.W."/>
            <person name="Robinson-Rechavi M."/>
            <person name="Braasch I."/>
            <person name="Lecointre G."/>
            <person name="Bobe J."/>
            <person name="Postlethwait J.H."/>
            <person name="Berthelot C."/>
            <person name="Roest Crollius H."/>
            <person name="Guiguen Y."/>
        </authorList>
    </citation>
    <scope>NUCLEOTIDE SEQUENCE</scope>
    <source>
        <strain evidence="8">NC1722</strain>
    </source>
</reference>
<organism evidence="8 9">
    <name type="scientific">Aldrovandia affinis</name>
    <dbReference type="NCBI Taxonomy" id="143900"/>
    <lineage>
        <taxon>Eukaryota</taxon>
        <taxon>Metazoa</taxon>
        <taxon>Chordata</taxon>
        <taxon>Craniata</taxon>
        <taxon>Vertebrata</taxon>
        <taxon>Euteleostomi</taxon>
        <taxon>Actinopterygii</taxon>
        <taxon>Neopterygii</taxon>
        <taxon>Teleostei</taxon>
        <taxon>Notacanthiformes</taxon>
        <taxon>Halosauridae</taxon>
        <taxon>Aldrovandia</taxon>
    </lineage>
</organism>
<dbReference type="Pfam" id="PF00386">
    <property type="entry name" value="C1q"/>
    <property type="match status" value="1"/>
</dbReference>
<evidence type="ECO:0000256" key="4">
    <source>
        <dbReference type="ARBA" id="ARBA00022729"/>
    </source>
</evidence>
<dbReference type="InterPro" id="IPR050392">
    <property type="entry name" value="Collagen/C1q_domain"/>
</dbReference>
<evidence type="ECO:0000256" key="6">
    <source>
        <dbReference type="SAM" id="MobiDB-lite"/>
    </source>
</evidence>
<evidence type="ECO:0000256" key="5">
    <source>
        <dbReference type="ARBA" id="ARBA00023119"/>
    </source>
</evidence>
<name>A0AAD7SQA0_9TELE</name>
<dbReference type="Proteomes" id="UP001221898">
    <property type="component" value="Unassembled WGS sequence"/>
</dbReference>
<protein>
    <recommendedName>
        <fullName evidence="7">C1q domain-containing protein</fullName>
    </recommendedName>
</protein>
<dbReference type="SUPFAM" id="SSF49842">
    <property type="entry name" value="TNF-like"/>
    <property type="match status" value="1"/>
</dbReference>
<comment type="caution">
    <text evidence="8">The sequence shown here is derived from an EMBL/GenBank/DDBJ whole genome shotgun (WGS) entry which is preliminary data.</text>
</comment>
<keyword evidence="9" id="KW-1185">Reference proteome</keyword>
<comment type="subcellular location">
    <subcellularLocation>
        <location evidence="1">Secreted</location>
        <location evidence="1">Extracellular space</location>
        <location evidence="1">Extracellular matrix</location>
    </subcellularLocation>
</comment>
<feature type="compositionally biased region" description="Basic and acidic residues" evidence="6">
    <location>
        <begin position="74"/>
        <end position="83"/>
    </location>
</feature>
<dbReference type="PRINTS" id="PR00007">
    <property type="entry name" value="COMPLEMNTC1Q"/>
</dbReference>
<gene>
    <name evidence="8" type="ORF">AAFF_G00303930</name>
</gene>
<dbReference type="PROSITE" id="PS50871">
    <property type="entry name" value="C1Q"/>
    <property type="match status" value="1"/>
</dbReference>
<evidence type="ECO:0000256" key="2">
    <source>
        <dbReference type="ARBA" id="ARBA00022525"/>
    </source>
</evidence>
<feature type="compositionally biased region" description="Basic and acidic residues" evidence="6">
    <location>
        <begin position="135"/>
        <end position="145"/>
    </location>
</feature>
<dbReference type="AlphaFoldDB" id="A0AAD7SQA0"/>
<dbReference type="Pfam" id="PF01391">
    <property type="entry name" value="Collagen"/>
    <property type="match status" value="2"/>
</dbReference>
<feature type="region of interest" description="Disordered" evidence="6">
    <location>
        <begin position="1"/>
        <end position="213"/>
    </location>
</feature>
<feature type="domain" description="C1q" evidence="7">
    <location>
        <begin position="225"/>
        <end position="358"/>
    </location>
</feature>
<keyword evidence="4" id="KW-0732">Signal</keyword>
<sequence>MDIGPPNPEDEMSYCDSLLDGPVPRPSRVCHGSASAPDARAQGVPRATAATGACKKGDDGEKGSVGVRGFTGGKGDRGYKGAKGDTGVEGPHGGPGPQGEAGACPESCEVVQGPAGDAGLPGKTGVRGVPGQKGSRGDKGDKGDIGDIGPIGVPGSDGTKGEQGAEGECNCHDGESGVDGPKGSTGLKGNKGDIGSSGGSGRPGIKGQQGDLGDMGMPGIPGPCTPVMKSAFCAALTRSYPAPNNPVAFPRILYNIQMNYNPENGVYRAPVNGTYVFSYNVIAFKKVLKVGLFHNFMPVVKTTEPTELSTASQNVVLHMNMGDMAWLQVKNELTNGMYTSDESSSTFCGFLLFPDNCDLPVFSRNHFEQSTTAPNYGWDAPTTQTP</sequence>
<feature type="compositionally biased region" description="Gly residues" evidence="6">
    <location>
        <begin position="195"/>
        <end position="204"/>
    </location>
</feature>
<evidence type="ECO:0000313" key="8">
    <source>
        <dbReference type="EMBL" id="KAJ8406162.1"/>
    </source>
</evidence>
<feature type="compositionally biased region" description="Gly residues" evidence="6">
    <location>
        <begin position="90"/>
        <end position="99"/>
    </location>
</feature>
<dbReference type="InterPro" id="IPR001073">
    <property type="entry name" value="C1q_dom"/>
</dbReference>
<keyword evidence="2" id="KW-0964">Secreted</keyword>
<keyword evidence="3" id="KW-0272">Extracellular matrix</keyword>
<evidence type="ECO:0000313" key="9">
    <source>
        <dbReference type="Proteomes" id="UP001221898"/>
    </source>
</evidence>
<dbReference type="GO" id="GO:0005581">
    <property type="term" value="C:collagen trimer"/>
    <property type="evidence" value="ECO:0007669"/>
    <property type="project" value="UniProtKB-KW"/>
</dbReference>
<proteinExistence type="predicted"/>
<dbReference type="Gene3D" id="2.60.120.40">
    <property type="match status" value="1"/>
</dbReference>
<evidence type="ECO:0000256" key="1">
    <source>
        <dbReference type="ARBA" id="ARBA00004498"/>
    </source>
</evidence>
<keyword evidence="5" id="KW-0176">Collagen</keyword>
<dbReference type="EMBL" id="JAINUG010000044">
    <property type="protein sequence ID" value="KAJ8406162.1"/>
    <property type="molecule type" value="Genomic_DNA"/>
</dbReference>
<accession>A0AAD7SQA0</accession>
<dbReference type="InterPro" id="IPR008983">
    <property type="entry name" value="Tumour_necrosis_fac-like_dom"/>
</dbReference>